<feature type="domain" description="Alpha-D-phosphohexomutase alpha/beta/alpha" evidence="8">
    <location>
        <begin position="6"/>
        <end position="118"/>
    </location>
</feature>
<proteinExistence type="inferred from homology"/>
<reference evidence="11 12" key="1">
    <citation type="journal article" date="2016" name="Nat. Commun.">
        <title>Thousands of microbial genomes shed light on interconnected biogeochemical processes in an aquifer system.</title>
        <authorList>
            <person name="Anantharaman K."/>
            <person name="Brown C.T."/>
            <person name="Hug L.A."/>
            <person name="Sharon I."/>
            <person name="Castelle C.J."/>
            <person name="Probst A.J."/>
            <person name="Thomas B.C."/>
            <person name="Singh A."/>
            <person name="Wilkins M.J."/>
            <person name="Karaoz U."/>
            <person name="Brodie E.L."/>
            <person name="Williams K.H."/>
            <person name="Hubbard S.S."/>
            <person name="Banfield J.F."/>
        </authorList>
    </citation>
    <scope>NUCLEOTIDE SEQUENCE [LARGE SCALE GENOMIC DNA]</scope>
</reference>
<evidence type="ECO:0000256" key="2">
    <source>
        <dbReference type="ARBA" id="ARBA00010231"/>
    </source>
</evidence>
<feature type="domain" description="Alpha-D-phosphohexomutase C-terminal" evidence="7">
    <location>
        <begin position="372"/>
        <end position="443"/>
    </location>
</feature>
<comment type="similarity">
    <text evidence="2">Belongs to the phosphohexose mutase family.</text>
</comment>
<accession>A0A1F5CCI6</accession>
<dbReference type="GO" id="GO:0046872">
    <property type="term" value="F:metal ion binding"/>
    <property type="evidence" value="ECO:0007669"/>
    <property type="project" value="UniProtKB-KW"/>
</dbReference>
<dbReference type="Gene3D" id="3.30.310.50">
    <property type="entry name" value="Alpha-D-phosphohexomutase, C-terminal domain"/>
    <property type="match status" value="1"/>
</dbReference>
<dbReference type="Pfam" id="PF02878">
    <property type="entry name" value="PGM_PMM_I"/>
    <property type="match status" value="1"/>
</dbReference>
<evidence type="ECO:0000313" key="12">
    <source>
        <dbReference type="Proteomes" id="UP000177197"/>
    </source>
</evidence>
<dbReference type="CDD" id="cd03089">
    <property type="entry name" value="PMM_PGM"/>
    <property type="match status" value="1"/>
</dbReference>
<dbReference type="InterPro" id="IPR005841">
    <property type="entry name" value="Alpha-D-phosphohexomutase_SF"/>
</dbReference>
<evidence type="ECO:0000256" key="6">
    <source>
        <dbReference type="ARBA" id="ARBA00023235"/>
    </source>
</evidence>
<dbReference type="InterPro" id="IPR005844">
    <property type="entry name" value="A-D-PHexomutase_a/b/a-I"/>
</dbReference>
<evidence type="ECO:0000256" key="4">
    <source>
        <dbReference type="ARBA" id="ARBA00022723"/>
    </source>
</evidence>
<dbReference type="InterPro" id="IPR036900">
    <property type="entry name" value="A-D-PHexomutase_C_sf"/>
</dbReference>
<keyword evidence="6" id="KW-0413">Isomerase</keyword>
<sequence>MLHDSIFKAYDVRGIYPEELDESAAYEIGRAFAVFLTSRGEPRQVIVGRDIRLSSPVLTRTFIDGVTDGGLDVADAGETTVDMIYFASAALHLPACMITASHNPKQWNGFKLMAKDLDLLGQDSGLEEIKNLAARKNWPETEKGKVTKESVTEEFICHALGFIDADLIRPMRIVADTGSGSVGPLLKEVIKKLPLECKALHFDPDGNFPYHEPNPSHDANLEDLKSEVRAGHYHFGCAFDGDGDRAVFVDENGNALSPSITGAIMARYFLAKSPGDNIVYGVSVSRIVPETIQVYGGVPIRERVGHTFIKRKLHEVDGIFACESSGHYFFRKNFYADSAIISFLIMLDILSGTKKSLSSLAAAFSKYVSTPEINFKVADPAKAVQEIAKKFEGFNTDRLDGLTVTTEDFWLNLRSSNTEPLLRLTIEAKDELILERVKKDIIELIKCLS</sequence>
<keyword evidence="4" id="KW-0479">Metal-binding</keyword>
<evidence type="ECO:0000259" key="7">
    <source>
        <dbReference type="Pfam" id="PF00408"/>
    </source>
</evidence>
<evidence type="ECO:0000313" key="11">
    <source>
        <dbReference type="EMBL" id="OGD40557.1"/>
    </source>
</evidence>
<dbReference type="Pfam" id="PF00408">
    <property type="entry name" value="PGM_PMM_IV"/>
    <property type="match status" value="1"/>
</dbReference>
<evidence type="ECO:0008006" key="13">
    <source>
        <dbReference type="Google" id="ProtNLM"/>
    </source>
</evidence>
<feature type="domain" description="Alpha-D-phosphohexomutase alpha/beta/alpha" evidence="10">
    <location>
        <begin position="261"/>
        <end position="367"/>
    </location>
</feature>
<evidence type="ECO:0000256" key="3">
    <source>
        <dbReference type="ARBA" id="ARBA00022553"/>
    </source>
</evidence>
<dbReference type="Gene3D" id="3.40.120.10">
    <property type="entry name" value="Alpha-D-Glucose-1,6-Bisphosphate, subunit A, domain 3"/>
    <property type="match status" value="3"/>
</dbReference>
<dbReference type="InterPro" id="IPR016055">
    <property type="entry name" value="A-D-PHexomutase_a/b/a-I/II/III"/>
</dbReference>
<comment type="caution">
    <text evidence="11">The sequence shown here is derived from an EMBL/GenBank/DDBJ whole genome shotgun (WGS) entry which is preliminary data.</text>
</comment>
<dbReference type="InterPro" id="IPR005845">
    <property type="entry name" value="A-D-PHexomutase_a/b/a-II"/>
</dbReference>
<dbReference type="Proteomes" id="UP000177197">
    <property type="component" value="Unassembled WGS sequence"/>
</dbReference>
<organism evidence="11 12">
    <name type="scientific">Candidatus Azambacteria bacterium RIFCSPLOWO2_02_FULL_44_14</name>
    <dbReference type="NCBI Taxonomy" id="1797306"/>
    <lineage>
        <taxon>Bacteria</taxon>
        <taxon>Candidatus Azamiibacteriota</taxon>
    </lineage>
</organism>
<name>A0A1F5CCI6_9BACT</name>
<keyword evidence="5" id="KW-0460">Magnesium</keyword>
<feature type="domain" description="Alpha-D-phosphohexomutase alpha/beta/alpha" evidence="9">
    <location>
        <begin position="154"/>
        <end position="253"/>
    </location>
</feature>
<dbReference type="GO" id="GO:0016868">
    <property type="term" value="F:intramolecular phosphotransferase activity"/>
    <property type="evidence" value="ECO:0007669"/>
    <property type="project" value="InterPro"/>
</dbReference>
<dbReference type="EMBL" id="MEYV01000006">
    <property type="protein sequence ID" value="OGD40557.1"/>
    <property type="molecule type" value="Genomic_DNA"/>
</dbReference>
<dbReference type="PANTHER" id="PTHR43771">
    <property type="entry name" value="PHOSPHOMANNOMUTASE"/>
    <property type="match status" value="1"/>
</dbReference>
<dbReference type="Pfam" id="PF02879">
    <property type="entry name" value="PGM_PMM_II"/>
    <property type="match status" value="1"/>
</dbReference>
<dbReference type="InterPro" id="IPR005843">
    <property type="entry name" value="A-D-PHexomutase_C"/>
</dbReference>
<protein>
    <recommendedName>
        <fullName evidence="13">Phosphomannomutase/phosphoglucomutase</fullName>
    </recommendedName>
</protein>
<dbReference type="PANTHER" id="PTHR43771:SF1">
    <property type="entry name" value="PHOSPHOMANNOMUTASE"/>
    <property type="match status" value="1"/>
</dbReference>
<dbReference type="GO" id="GO:0005975">
    <property type="term" value="P:carbohydrate metabolic process"/>
    <property type="evidence" value="ECO:0007669"/>
    <property type="project" value="InterPro"/>
</dbReference>
<evidence type="ECO:0000256" key="5">
    <source>
        <dbReference type="ARBA" id="ARBA00022842"/>
    </source>
</evidence>
<gene>
    <name evidence="11" type="ORF">A3I30_01920</name>
</gene>
<evidence type="ECO:0000259" key="8">
    <source>
        <dbReference type="Pfam" id="PF02878"/>
    </source>
</evidence>
<evidence type="ECO:0000259" key="9">
    <source>
        <dbReference type="Pfam" id="PF02879"/>
    </source>
</evidence>
<keyword evidence="3" id="KW-0597">Phosphoprotein</keyword>
<evidence type="ECO:0000259" key="10">
    <source>
        <dbReference type="Pfam" id="PF02880"/>
    </source>
</evidence>
<comment type="cofactor">
    <cofactor evidence="1">
        <name>Mg(2+)</name>
        <dbReference type="ChEBI" id="CHEBI:18420"/>
    </cofactor>
</comment>
<dbReference type="SUPFAM" id="SSF55957">
    <property type="entry name" value="Phosphoglucomutase, C-terminal domain"/>
    <property type="match status" value="1"/>
</dbReference>
<evidence type="ECO:0000256" key="1">
    <source>
        <dbReference type="ARBA" id="ARBA00001946"/>
    </source>
</evidence>
<dbReference type="PRINTS" id="PR00509">
    <property type="entry name" value="PGMPMM"/>
</dbReference>
<dbReference type="Pfam" id="PF02880">
    <property type="entry name" value="PGM_PMM_III"/>
    <property type="match status" value="1"/>
</dbReference>
<dbReference type="SUPFAM" id="SSF53738">
    <property type="entry name" value="Phosphoglucomutase, first 3 domains"/>
    <property type="match status" value="3"/>
</dbReference>
<dbReference type="InterPro" id="IPR005846">
    <property type="entry name" value="A-D-PHexomutase_a/b/a-III"/>
</dbReference>
<dbReference type="AlphaFoldDB" id="A0A1F5CCI6"/>